<evidence type="ECO:0000313" key="2">
    <source>
        <dbReference type="Proteomes" id="UP000657385"/>
    </source>
</evidence>
<dbReference type="EMBL" id="JADPRT010000009">
    <property type="protein sequence ID" value="MBF9070691.1"/>
    <property type="molecule type" value="Genomic_DNA"/>
</dbReference>
<gene>
    <name evidence="1" type="ORF">I2501_21965</name>
</gene>
<dbReference type="Pfam" id="PF04978">
    <property type="entry name" value="MST"/>
    <property type="match status" value="1"/>
</dbReference>
<dbReference type="SUPFAM" id="SSF109854">
    <property type="entry name" value="DinB/YfiT-like putative metalloenzymes"/>
    <property type="match status" value="1"/>
</dbReference>
<dbReference type="InterPro" id="IPR034660">
    <property type="entry name" value="DinB/YfiT-like"/>
</dbReference>
<comment type="caution">
    <text evidence="1">The sequence shown here is derived from an EMBL/GenBank/DDBJ whole genome shotgun (WGS) entry which is preliminary data.</text>
</comment>
<proteinExistence type="predicted"/>
<dbReference type="AlphaFoldDB" id="A0A931B5R5"/>
<dbReference type="RefSeq" id="WP_196195861.1">
    <property type="nucleotide sequence ID" value="NZ_JADPRT010000009.1"/>
</dbReference>
<name>A0A931B5R5_9ACTN</name>
<evidence type="ECO:0000313" key="1">
    <source>
        <dbReference type="EMBL" id="MBF9070691.1"/>
    </source>
</evidence>
<keyword evidence="2" id="KW-1185">Reference proteome</keyword>
<dbReference type="Proteomes" id="UP000657385">
    <property type="component" value="Unassembled WGS sequence"/>
</dbReference>
<dbReference type="InterPro" id="IPR007061">
    <property type="entry name" value="MST-like"/>
</dbReference>
<dbReference type="Gene3D" id="1.20.120.450">
    <property type="entry name" value="dinb family like domain"/>
    <property type="match status" value="1"/>
</dbReference>
<organism evidence="1 2">
    <name type="scientific">Streptacidiphilus fuscans</name>
    <dbReference type="NCBI Taxonomy" id="2789292"/>
    <lineage>
        <taxon>Bacteria</taxon>
        <taxon>Bacillati</taxon>
        <taxon>Actinomycetota</taxon>
        <taxon>Actinomycetes</taxon>
        <taxon>Kitasatosporales</taxon>
        <taxon>Streptomycetaceae</taxon>
        <taxon>Streptacidiphilus</taxon>
    </lineage>
</organism>
<protein>
    <submittedName>
        <fullName evidence="1">DinB family protein</fullName>
    </submittedName>
</protein>
<reference evidence="1" key="1">
    <citation type="submission" date="2020-11" db="EMBL/GenBank/DDBJ databases">
        <title>Isolation and identification of active actinomycetes.</title>
        <authorList>
            <person name="Yu B."/>
        </authorList>
    </citation>
    <scope>NUCLEOTIDE SEQUENCE</scope>
    <source>
        <strain evidence="1">NEAU-YB345</strain>
    </source>
</reference>
<accession>A0A931B5R5</accession>
<sequence>MKRVPFHGAEKESLHVALDRHRDAVLWKLDGLDDEALRRPMTPSGTNLLGLVKHLGGAELAWFCETFGRETGPMPFDLDADDGLDMRVEPHESTEEILAFYARARATADQAIGELALDTAGTAWFGDSVTLRWVLIHMTTETARHAGHMDIMRELVDGATGDHNRARTN</sequence>